<sequence>MSAILRRVFLTGIVLVFFALVSGNVYGFADSVERVIAWVAAIYFIAAFIVWGRQILELFLDRVGF</sequence>
<keyword evidence="1" id="KW-0472">Membrane</keyword>
<organism evidence="2 3">
    <name type="scientific">Botrimarina mediterranea</name>
    <dbReference type="NCBI Taxonomy" id="2528022"/>
    <lineage>
        <taxon>Bacteria</taxon>
        <taxon>Pseudomonadati</taxon>
        <taxon>Planctomycetota</taxon>
        <taxon>Planctomycetia</taxon>
        <taxon>Pirellulales</taxon>
        <taxon>Lacipirellulaceae</taxon>
        <taxon>Botrimarina</taxon>
    </lineage>
</organism>
<feature type="transmembrane region" description="Helical" evidence="1">
    <location>
        <begin position="35"/>
        <end position="52"/>
    </location>
</feature>
<evidence type="ECO:0000256" key="1">
    <source>
        <dbReference type="SAM" id="Phobius"/>
    </source>
</evidence>
<dbReference type="Proteomes" id="UP000316426">
    <property type="component" value="Chromosome"/>
</dbReference>
<protein>
    <submittedName>
        <fullName evidence="2">Uncharacterized protein</fullName>
    </submittedName>
</protein>
<keyword evidence="1" id="KW-0812">Transmembrane</keyword>
<dbReference type="AlphaFoldDB" id="A0A518K615"/>
<accession>A0A518K615</accession>
<reference evidence="2 3" key="1">
    <citation type="submission" date="2019-02" db="EMBL/GenBank/DDBJ databases">
        <title>Deep-cultivation of Planctomycetes and their phenomic and genomic characterization uncovers novel biology.</title>
        <authorList>
            <person name="Wiegand S."/>
            <person name="Jogler M."/>
            <person name="Boedeker C."/>
            <person name="Pinto D."/>
            <person name="Vollmers J."/>
            <person name="Rivas-Marin E."/>
            <person name="Kohn T."/>
            <person name="Peeters S.H."/>
            <person name="Heuer A."/>
            <person name="Rast P."/>
            <person name="Oberbeckmann S."/>
            <person name="Bunk B."/>
            <person name="Jeske O."/>
            <person name="Meyerdierks A."/>
            <person name="Storesund J.E."/>
            <person name="Kallscheuer N."/>
            <person name="Luecker S."/>
            <person name="Lage O.M."/>
            <person name="Pohl T."/>
            <person name="Merkel B.J."/>
            <person name="Hornburger P."/>
            <person name="Mueller R.-W."/>
            <person name="Bruemmer F."/>
            <person name="Labrenz M."/>
            <person name="Spormann A.M."/>
            <person name="Op den Camp H."/>
            <person name="Overmann J."/>
            <person name="Amann R."/>
            <person name="Jetten M.S.M."/>
            <person name="Mascher T."/>
            <person name="Medema M.H."/>
            <person name="Devos D.P."/>
            <person name="Kaster A.-K."/>
            <person name="Ovreas L."/>
            <person name="Rohde M."/>
            <person name="Galperin M.Y."/>
            <person name="Jogler C."/>
        </authorList>
    </citation>
    <scope>NUCLEOTIDE SEQUENCE [LARGE SCALE GENOMIC DNA]</scope>
    <source>
        <strain evidence="2 3">Spa11</strain>
    </source>
</reference>
<name>A0A518K615_9BACT</name>
<evidence type="ECO:0000313" key="2">
    <source>
        <dbReference type="EMBL" id="QDV73231.1"/>
    </source>
</evidence>
<dbReference type="EMBL" id="CP036349">
    <property type="protein sequence ID" value="QDV73231.1"/>
    <property type="molecule type" value="Genomic_DNA"/>
</dbReference>
<feature type="transmembrane region" description="Helical" evidence="1">
    <location>
        <begin position="7"/>
        <end position="29"/>
    </location>
</feature>
<keyword evidence="1" id="KW-1133">Transmembrane helix</keyword>
<dbReference type="RefSeq" id="WP_145109849.1">
    <property type="nucleotide sequence ID" value="NZ_CP036349.1"/>
</dbReference>
<evidence type="ECO:0000313" key="3">
    <source>
        <dbReference type="Proteomes" id="UP000316426"/>
    </source>
</evidence>
<gene>
    <name evidence="2" type="ORF">Spa11_14270</name>
</gene>
<keyword evidence="3" id="KW-1185">Reference proteome</keyword>
<proteinExistence type="predicted"/>
<dbReference type="KEGG" id="bmei:Spa11_14270"/>